<keyword evidence="2" id="KW-1185">Reference proteome</keyword>
<evidence type="ECO:0008006" key="3">
    <source>
        <dbReference type="Google" id="ProtNLM"/>
    </source>
</evidence>
<evidence type="ECO:0000313" key="2">
    <source>
        <dbReference type="Proteomes" id="UP000800200"/>
    </source>
</evidence>
<dbReference type="EMBL" id="ML994622">
    <property type="protein sequence ID" value="KAF2188996.1"/>
    <property type="molecule type" value="Genomic_DNA"/>
</dbReference>
<organism evidence="1 2">
    <name type="scientific">Zopfia rhizophila CBS 207.26</name>
    <dbReference type="NCBI Taxonomy" id="1314779"/>
    <lineage>
        <taxon>Eukaryota</taxon>
        <taxon>Fungi</taxon>
        <taxon>Dikarya</taxon>
        <taxon>Ascomycota</taxon>
        <taxon>Pezizomycotina</taxon>
        <taxon>Dothideomycetes</taxon>
        <taxon>Dothideomycetes incertae sedis</taxon>
        <taxon>Zopfiaceae</taxon>
        <taxon>Zopfia</taxon>
    </lineage>
</organism>
<gene>
    <name evidence="1" type="ORF">K469DRAFT_564434</name>
</gene>
<accession>A0A6A6EGJ1</accession>
<feature type="non-terminal residue" evidence="1">
    <location>
        <position position="1"/>
    </location>
</feature>
<name>A0A6A6EGJ1_9PEZI</name>
<evidence type="ECO:0000313" key="1">
    <source>
        <dbReference type="EMBL" id="KAF2188996.1"/>
    </source>
</evidence>
<sequence length="51" mass="6097">YFREDHHPSNGIKSDYNVAYKYKYENWIVLLEHPLQLPGVNPIKGVWLILK</sequence>
<dbReference type="Proteomes" id="UP000800200">
    <property type="component" value="Unassembled WGS sequence"/>
</dbReference>
<protein>
    <recommendedName>
        <fullName evidence="3">Tc1-like transposase DDE domain-containing protein</fullName>
    </recommendedName>
</protein>
<dbReference type="AlphaFoldDB" id="A0A6A6EGJ1"/>
<proteinExistence type="predicted"/>
<reference evidence="1" key="1">
    <citation type="journal article" date="2020" name="Stud. Mycol.">
        <title>101 Dothideomycetes genomes: a test case for predicting lifestyles and emergence of pathogens.</title>
        <authorList>
            <person name="Haridas S."/>
            <person name="Albert R."/>
            <person name="Binder M."/>
            <person name="Bloem J."/>
            <person name="Labutti K."/>
            <person name="Salamov A."/>
            <person name="Andreopoulos B."/>
            <person name="Baker S."/>
            <person name="Barry K."/>
            <person name="Bills G."/>
            <person name="Bluhm B."/>
            <person name="Cannon C."/>
            <person name="Castanera R."/>
            <person name="Culley D."/>
            <person name="Daum C."/>
            <person name="Ezra D."/>
            <person name="Gonzalez J."/>
            <person name="Henrissat B."/>
            <person name="Kuo A."/>
            <person name="Liang C."/>
            <person name="Lipzen A."/>
            <person name="Lutzoni F."/>
            <person name="Magnuson J."/>
            <person name="Mondo S."/>
            <person name="Nolan M."/>
            <person name="Ohm R."/>
            <person name="Pangilinan J."/>
            <person name="Park H.-J."/>
            <person name="Ramirez L."/>
            <person name="Alfaro M."/>
            <person name="Sun H."/>
            <person name="Tritt A."/>
            <person name="Yoshinaga Y."/>
            <person name="Zwiers L.-H."/>
            <person name="Turgeon B."/>
            <person name="Goodwin S."/>
            <person name="Spatafora J."/>
            <person name="Crous P."/>
            <person name="Grigoriev I."/>
        </authorList>
    </citation>
    <scope>NUCLEOTIDE SEQUENCE</scope>
    <source>
        <strain evidence="1">CBS 207.26</strain>
    </source>
</reference>